<dbReference type="Gene3D" id="1.20.1740.10">
    <property type="entry name" value="Amino acid/polyamine transporter I"/>
    <property type="match status" value="1"/>
</dbReference>
<dbReference type="InterPro" id="IPR013059">
    <property type="entry name" value="Trp_tyr_transpt"/>
</dbReference>
<feature type="transmembrane region" description="Helical" evidence="9">
    <location>
        <begin position="113"/>
        <end position="135"/>
    </location>
</feature>
<dbReference type="PANTHER" id="PTHR46997">
    <property type="entry name" value="LOW AFFINITY TRYPTOPHAN PERMEASE-RELATED"/>
    <property type="match status" value="1"/>
</dbReference>
<comment type="caution">
    <text evidence="10">The sequence shown here is derived from an EMBL/GenBank/DDBJ whole genome shotgun (WGS) entry which is preliminary data.</text>
</comment>
<feature type="transmembrane region" description="Helical" evidence="9">
    <location>
        <begin position="273"/>
        <end position="293"/>
    </location>
</feature>
<name>A0A2H9T7Q6_9ZZZZ</name>
<dbReference type="GO" id="GO:0003333">
    <property type="term" value="P:amino acid transmembrane transport"/>
    <property type="evidence" value="ECO:0007669"/>
    <property type="project" value="InterPro"/>
</dbReference>
<keyword evidence="5 9" id="KW-0812">Transmembrane</keyword>
<keyword evidence="6" id="KW-0029">Amino-acid transport</keyword>
<dbReference type="EMBL" id="NSIT01000085">
    <property type="protein sequence ID" value="PJE79234.1"/>
    <property type="molecule type" value="Genomic_DNA"/>
</dbReference>
<proteinExistence type="predicted"/>
<evidence type="ECO:0000256" key="6">
    <source>
        <dbReference type="ARBA" id="ARBA00022970"/>
    </source>
</evidence>
<dbReference type="PANTHER" id="PTHR46997:SF2">
    <property type="entry name" value="TYROSINE-SPECIFIC TRANSPORT SYSTEM"/>
    <property type="match status" value="1"/>
</dbReference>
<gene>
    <name evidence="10" type="primary">tyrP</name>
    <name evidence="10" type="ORF">CI610_01805</name>
</gene>
<protein>
    <submittedName>
        <fullName evidence="10">Tyrosine-specific transport protein</fullName>
    </submittedName>
</protein>
<dbReference type="InterPro" id="IPR018227">
    <property type="entry name" value="Amino_acid_transport_2"/>
</dbReference>
<evidence type="ECO:0000256" key="5">
    <source>
        <dbReference type="ARBA" id="ARBA00022692"/>
    </source>
</evidence>
<keyword evidence="3" id="KW-1003">Cell membrane</keyword>
<keyword evidence="8 9" id="KW-0472">Membrane</keyword>
<feature type="transmembrane region" description="Helical" evidence="9">
    <location>
        <begin position="7"/>
        <end position="27"/>
    </location>
</feature>
<feature type="transmembrane region" description="Helical" evidence="9">
    <location>
        <begin position="33"/>
        <end position="61"/>
    </location>
</feature>
<keyword evidence="7 9" id="KW-1133">Transmembrane helix</keyword>
<accession>A0A2H9T7Q6</accession>
<dbReference type="Pfam" id="PF03222">
    <property type="entry name" value="Trp_Tyr_perm"/>
    <property type="match status" value="1"/>
</dbReference>
<evidence type="ECO:0000256" key="1">
    <source>
        <dbReference type="ARBA" id="ARBA00004429"/>
    </source>
</evidence>
<keyword evidence="4" id="KW-0997">Cell inner membrane</keyword>
<reference evidence="10" key="1">
    <citation type="journal article" date="2017" name="Appl. Environ. Microbiol.">
        <title>Molecular characterization of an Endozoicomonas-like organism causing infection in king scallop Pecten maximus L.</title>
        <authorList>
            <person name="Cano I."/>
            <person name="van Aerle R."/>
            <person name="Ross S."/>
            <person name="Verner-Jeffreys D.W."/>
            <person name="Paley R.K."/>
            <person name="Rimmer G."/>
            <person name="Ryder D."/>
            <person name="Hooper P."/>
            <person name="Stone D."/>
            <person name="Feist S.W."/>
        </authorList>
    </citation>
    <scope>NUCLEOTIDE SEQUENCE</scope>
</reference>
<feature type="transmembrane region" description="Helical" evidence="9">
    <location>
        <begin position="305"/>
        <end position="323"/>
    </location>
</feature>
<keyword evidence="2" id="KW-0813">Transport</keyword>
<feature type="transmembrane region" description="Helical" evidence="9">
    <location>
        <begin position="147"/>
        <end position="164"/>
    </location>
</feature>
<comment type="subcellular location">
    <subcellularLocation>
        <location evidence="1">Cell inner membrane</location>
        <topology evidence="1">Multi-pass membrane protein</topology>
    </subcellularLocation>
</comment>
<dbReference type="AlphaFoldDB" id="A0A2H9T7Q6"/>
<sequence length="398" mass="42336">MRNKTLGGTLIIAGTSIGAGMLTLPLVLSSVGFLTGVCLMILIWGLAAYSGLLIAEACCACPQAKTLHNMAGMLLGRQGQTVAVGAMLFLFYALCAAYISGGAAQLQDVLAKWNIFLSSRQAACSVTLMIGFVLWVGTAMVDYANRLLFMLMLLFLLLILMALLPEIKLDYLLTVNSHPSLWLAALPILYTSFGYQGSVPSVVSYLNREPYYFRKALIFGSAIPLAVYLLWQLAVSGVLPPVVMTSTGSVGGMIDSLGYLSASVWMEGAVNSFAILALVTSFLGVSLGLFDYLAEVCQRKNGGLGRFQSVCMTLLPPLVIAVFSPDSFITALGYAAIALVILAIYLPAAMVWKVRKQKKHQNYRVAGGLLAIVISISLGSLIVVAQLGVVTGYLSSVG</sequence>
<evidence type="ECO:0000256" key="7">
    <source>
        <dbReference type="ARBA" id="ARBA00022989"/>
    </source>
</evidence>
<evidence type="ECO:0000256" key="3">
    <source>
        <dbReference type="ARBA" id="ARBA00022475"/>
    </source>
</evidence>
<feature type="transmembrane region" description="Helical" evidence="9">
    <location>
        <begin position="82"/>
        <end position="101"/>
    </location>
</feature>
<dbReference type="GO" id="GO:0015173">
    <property type="term" value="F:aromatic amino acid transmembrane transporter activity"/>
    <property type="evidence" value="ECO:0007669"/>
    <property type="project" value="InterPro"/>
</dbReference>
<feature type="transmembrane region" description="Helical" evidence="9">
    <location>
        <begin position="329"/>
        <end position="348"/>
    </location>
</feature>
<evidence type="ECO:0000313" key="10">
    <source>
        <dbReference type="EMBL" id="PJE79234.1"/>
    </source>
</evidence>
<evidence type="ECO:0000256" key="4">
    <source>
        <dbReference type="ARBA" id="ARBA00022519"/>
    </source>
</evidence>
<dbReference type="GO" id="GO:0005886">
    <property type="term" value="C:plasma membrane"/>
    <property type="evidence" value="ECO:0007669"/>
    <property type="project" value="UniProtKB-SubCell"/>
</dbReference>
<feature type="transmembrane region" description="Helical" evidence="9">
    <location>
        <begin position="184"/>
        <end position="206"/>
    </location>
</feature>
<feature type="transmembrane region" description="Helical" evidence="9">
    <location>
        <begin position="218"/>
        <end position="239"/>
    </location>
</feature>
<evidence type="ECO:0000256" key="2">
    <source>
        <dbReference type="ARBA" id="ARBA00022448"/>
    </source>
</evidence>
<organism evidence="10">
    <name type="scientific">invertebrate metagenome</name>
    <dbReference type="NCBI Taxonomy" id="1711999"/>
    <lineage>
        <taxon>unclassified sequences</taxon>
        <taxon>metagenomes</taxon>
        <taxon>organismal metagenomes</taxon>
    </lineage>
</organism>
<evidence type="ECO:0000256" key="8">
    <source>
        <dbReference type="ARBA" id="ARBA00023136"/>
    </source>
</evidence>
<feature type="transmembrane region" description="Helical" evidence="9">
    <location>
        <begin position="369"/>
        <end position="394"/>
    </location>
</feature>
<dbReference type="PRINTS" id="PR00166">
    <property type="entry name" value="AROAAPRMEASE"/>
</dbReference>
<evidence type="ECO:0000256" key="9">
    <source>
        <dbReference type="SAM" id="Phobius"/>
    </source>
</evidence>